<keyword evidence="1" id="KW-1133">Transmembrane helix</keyword>
<name>A0A5C5ZME7_9BACT</name>
<evidence type="ECO:0000313" key="2">
    <source>
        <dbReference type="EMBL" id="TWT88031.1"/>
    </source>
</evidence>
<evidence type="ECO:0000313" key="3">
    <source>
        <dbReference type="Proteomes" id="UP000316213"/>
    </source>
</evidence>
<protein>
    <recommendedName>
        <fullName evidence="4">DUF2304 domain-containing protein</fullName>
    </recommendedName>
</protein>
<sequence length="114" mass="12957">MTLFQWIVVPLLSVFLLLEIHGMRSGRIRRTVRLARILLWAGAILLTLFPNVTSKLAILVGIGRGVDLIVYIFMIVASVAWLHMQTQHQRLQRSIVELARSQTLQNPVKDLSQS</sequence>
<feature type="transmembrane region" description="Helical" evidence="1">
    <location>
        <begin position="68"/>
        <end position="84"/>
    </location>
</feature>
<keyword evidence="1" id="KW-0472">Membrane</keyword>
<keyword evidence="1" id="KW-0812">Transmembrane</keyword>
<organism evidence="2 3">
    <name type="scientific">Neorhodopirellula pilleata</name>
    <dbReference type="NCBI Taxonomy" id="2714738"/>
    <lineage>
        <taxon>Bacteria</taxon>
        <taxon>Pseudomonadati</taxon>
        <taxon>Planctomycetota</taxon>
        <taxon>Planctomycetia</taxon>
        <taxon>Pirellulales</taxon>
        <taxon>Pirellulaceae</taxon>
        <taxon>Neorhodopirellula</taxon>
    </lineage>
</organism>
<dbReference type="EMBL" id="SJPM01000022">
    <property type="protein sequence ID" value="TWT88031.1"/>
    <property type="molecule type" value="Genomic_DNA"/>
</dbReference>
<reference evidence="2 3" key="1">
    <citation type="submission" date="2019-02" db="EMBL/GenBank/DDBJ databases">
        <title>Deep-cultivation of Planctomycetes and their phenomic and genomic characterization uncovers novel biology.</title>
        <authorList>
            <person name="Wiegand S."/>
            <person name="Jogler M."/>
            <person name="Boedeker C."/>
            <person name="Pinto D."/>
            <person name="Vollmers J."/>
            <person name="Rivas-Marin E."/>
            <person name="Kohn T."/>
            <person name="Peeters S.H."/>
            <person name="Heuer A."/>
            <person name="Rast P."/>
            <person name="Oberbeckmann S."/>
            <person name="Bunk B."/>
            <person name="Jeske O."/>
            <person name="Meyerdierks A."/>
            <person name="Storesund J.E."/>
            <person name="Kallscheuer N."/>
            <person name="Luecker S."/>
            <person name="Lage O.M."/>
            <person name="Pohl T."/>
            <person name="Merkel B.J."/>
            <person name="Hornburger P."/>
            <person name="Mueller R.-W."/>
            <person name="Bruemmer F."/>
            <person name="Labrenz M."/>
            <person name="Spormann A.M."/>
            <person name="Op Den Camp H."/>
            <person name="Overmann J."/>
            <person name="Amann R."/>
            <person name="Jetten M.S.M."/>
            <person name="Mascher T."/>
            <person name="Medema M.H."/>
            <person name="Devos D.P."/>
            <person name="Kaster A.-K."/>
            <person name="Ovreas L."/>
            <person name="Rohde M."/>
            <person name="Galperin M.Y."/>
            <person name="Jogler C."/>
        </authorList>
    </citation>
    <scope>NUCLEOTIDE SEQUENCE [LARGE SCALE GENOMIC DNA]</scope>
    <source>
        <strain evidence="2 3">Pla100</strain>
    </source>
</reference>
<dbReference type="AlphaFoldDB" id="A0A5C5ZME7"/>
<dbReference type="Proteomes" id="UP000316213">
    <property type="component" value="Unassembled WGS sequence"/>
</dbReference>
<dbReference type="InterPro" id="IPR019277">
    <property type="entry name" value="DUF2304"/>
</dbReference>
<feature type="transmembrane region" description="Helical" evidence="1">
    <location>
        <begin position="6"/>
        <end position="25"/>
    </location>
</feature>
<feature type="transmembrane region" description="Helical" evidence="1">
    <location>
        <begin position="37"/>
        <end position="62"/>
    </location>
</feature>
<comment type="caution">
    <text evidence="2">The sequence shown here is derived from an EMBL/GenBank/DDBJ whole genome shotgun (WGS) entry which is preliminary data.</text>
</comment>
<gene>
    <name evidence="2" type="ORF">Pla100_57620</name>
</gene>
<evidence type="ECO:0008006" key="4">
    <source>
        <dbReference type="Google" id="ProtNLM"/>
    </source>
</evidence>
<keyword evidence="3" id="KW-1185">Reference proteome</keyword>
<dbReference type="Pfam" id="PF10066">
    <property type="entry name" value="DUF2304"/>
    <property type="match status" value="1"/>
</dbReference>
<evidence type="ECO:0000256" key="1">
    <source>
        <dbReference type="SAM" id="Phobius"/>
    </source>
</evidence>
<accession>A0A5C5ZME7</accession>
<proteinExistence type="predicted"/>